<protein>
    <recommendedName>
        <fullName evidence="1">Nuclear condensin complex subunit 3 C-terminal domain-containing protein</fullName>
    </recommendedName>
</protein>
<keyword evidence="3" id="KW-1185">Reference proteome</keyword>
<reference evidence="2" key="1">
    <citation type="submission" date="2023-03" db="EMBL/GenBank/DDBJ databases">
        <title>Massive genome expansion in bonnet fungi (Mycena s.s.) driven by repeated elements and novel gene families across ecological guilds.</title>
        <authorList>
            <consortium name="Lawrence Berkeley National Laboratory"/>
            <person name="Harder C.B."/>
            <person name="Miyauchi S."/>
            <person name="Viragh M."/>
            <person name="Kuo A."/>
            <person name="Thoen E."/>
            <person name="Andreopoulos B."/>
            <person name="Lu D."/>
            <person name="Skrede I."/>
            <person name="Drula E."/>
            <person name="Henrissat B."/>
            <person name="Morin E."/>
            <person name="Kohler A."/>
            <person name="Barry K."/>
            <person name="LaButti K."/>
            <person name="Morin E."/>
            <person name="Salamov A."/>
            <person name="Lipzen A."/>
            <person name="Mereny Z."/>
            <person name="Hegedus B."/>
            <person name="Baldrian P."/>
            <person name="Stursova M."/>
            <person name="Weitz H."/>
            <person name="Taylor A."/>
            <person name="Grigoriev I.V."/>
            <person name="Nagy L.G."/>
            <person name="Martin F."/>
            <person name="Kauserud H."/>
        </authorList>
    </citation>
    <scope>NUCLEOTIDE SEQUENCE</scope>
    <source>
        <strain evidence="2">CBHHK067</strain>
    </source>
</reference>
<evidence type="ECO:0000259" key="1">
    <source>
        <dbReference type="Pfam" id="PF12719"/>
    </source>
</evidence>
<dbReference type="Pfam" id="PF12719">
    <property type="entry name" value="Cnd3"/>
    <property type="match status" value="1"/>
</dbReference>
<sequence>MLEHVHGNFEDNLMLEGILADLIIPADLTILAVRRKELGIQHRGQVAAIISEVQSAPAQLKAKLLQIMFDLMVVYEQQLWGRAESADARVFGVYDNAILIFLTDTLEAEKDAAVQAALCVGPAADPKIFKSLLLAYVSPHMAGDAPVRQSLAYFFPVYCYSAAANQACVCVETFETKAAHAGADRHTDVHAELAVDILLALYDSDRDSKDQEALCAIRARPRTPTDNDESWPAPTTSGLCIHVRVRALVIYLRGLHMVLPPPDGAQ</sequence>
<feature type="domain" description="Nuclear condensin complex subunit 3 C-terminal" evidence="1">
    <location>
        <begin position="1"/>
        <end position="170"/>
    </location>
</feature>
<organism evidence="2 3">
    <name type="scientific">Mycena rosella</name>
    <name type="common">Pink bonnet</name>
    <name type="synonym">Agaricus rosellus</name>
    <dbReference type="NCBI Taxonomy" id="1033263"/>
    <lineage>
        <taxon>Eukaryota</taxon>
        <taxon>Fungi</taxon>
        <taxon>Dikarya</taxon>
        <taxon>Basidiomycota</taxon>
        <taxon>Agaricomycotina</taxon>
        <taxon>Agaricomycetes</taxon>
        <taxon>Agaricomycetidae</taxon>
        <taxon>Agaricales</taxon>
        <taxon>Marasmiineae</taxon>
        <taxon>Mycenaceae</taxon>
        <taxon>Mycena</taxon>
    </lineage>
</organism>
<dbReference type="EMBL" id="JARKIE010000321">
    <property type="protein sequence ID" value="KAJ7654347.1"/>
    <property type="molecule type" value="Genomic_DNA"/>
</dbReference>
<dbReference type="Proteomes" id="UP001221757">
    <property type="component" value="Unassembled WGS sequence"/>
</dbReference>
<proteinExistence type="predicted"/>
<evidence type="ECO:0000313" key="3">
    <source>
        <dbReference type="Proteomes" id="UP001221757"/>
    </source>
</evidence>
<evidence type="ECO:0000313" key="2">
    <source>
        <dbReference type="EMBL" id="KAJ7654347.1"/>
    </source>
</evidence>
<gene>
    <name evidence="2" type="ORF">B0H17DRAFT_1214335</name>
</gene>
<name>A0AAD7G0Y8_MYCRO</name>
<comment type="caution">
    <text evidence="2">The sequence shown here is derived from an EMBL/GenBank/DDBJ whole genome shotgun (WGS) entry which is preliminary data.</text>
</comment>
<dbReference type="InterPro" id="IPR025977">
    <property type="entry name" value="Cnd3_C"/>
</dbReference>
<dbReference type="AlphaFoldDB" id="A0AAD7G0Y8"/>
<accession>A0AAD7G0Y8</accession>